<dbReference type="PRINTS" id="PR00344">
    <property type="entry name" value="BCTRLSENSOR"/>
</dbReference>
<sequence>MKGHIKIGWFIIISTIIILFIFQLFTLKEVYEHEKSLLSHTIEDVLKADISHLNVLCIKKGWSASYALSQNKIHYNIRNTDTVIPVNAHVNLDSLNRIIGYDIRNPRKWQPDTLARLLDTHLASENLHALPYRLTLTDSLGKLLSQYSNTKQQITSPEISLVFPLGYLEKHLLKAEFNFPLILFFKLALERILTSILLFILIICLTYLLYRLLKNEKKLRDNQKAFTHTLVHNLRRPILNIKCQLENLLSDQQDKTAISLNETYKRCKQWTDKTLEDIENLLTFSVDAYGLKACIQPTDIRELLTQITTEYRQNNSIGKQIDIQTEISPTVPLAQVDPLLLYSALGNLLGNAIKYSGTKVRIRIGCRREAKKWILTVQDDGYGIPPEEQKFIFQEYKRGQRYKGDKQRKGFGLGLCYVAAVVKAHHGHIQVNSDGKQGTEFIIEIPQRKAKRRKARS</sequence>
<dbReference type="InterPro" id="IPR036097">
    <property type="entry name" value="HisK_dim/P_sf"/>
</dbReference>
<dbReference type="SUPFAM" id="SSF55874">
    <property type="entry name" value="ATPase domain of HSP90 chaperone/DNA topoisomerase II/histidine kinase"/>
    <property type="match status" value="1"/>
</dbReference>
<dbReference type="InterPro" id="IPR005467">
    <property type="entry name" value="His_kinase_dom"/>
</dbReference>
<dbReference type="PANTHER" id="PTHR43547">
    <property type="entry name" value="TWO-COMPONENT HISTIDINE KINASE"/>
    <property type="match status" value="1"/>
</dbReference>
<dbReference type="Pfam" id="PF02518">
    <property type="entry name" value="HATPase_c"/>
    <property type="match status" value="1"/>
</dbReference>
<evidence type="ECO:0000259" key="4">
    <source>
        <dbReference type="PROSITE" id="PS50109"/>
    </source>
</evidence>
<comment type="catalytic activity">
    <reaction evidence="1">
        <text>ATP + protein L-histidine = ADP + protein N-phospho-L-histidine.</text>
        <dbReference type="EC" id="2.7.13.3"/>
    </reaction>
</comment>
<dbReference type="InterPro" id="IPR003594">
    <property type="entry name" value="HATPase_dom"/>
</dbReference>
<dbReference type="InterPro" id="IPR036890">
    <property type="entry name" value="HATPase_C_sf"/>
</dbReference>
<dbReference type="Proteomes" id="UP000284434">
    <property type="component" value="Unassembled WGS sequence"/>
</dbReference>
<dbReference type="PANTHER" id="PTHR43547:SF2">
    <property type="entry name" value="HYBRID SIGNAL TRANSDUCTION HISTIDINE KINASE C"/>
    <property type="match status" value="1"/>
</dbReference>
<dbReference type="PROSITE" id="PS50109">
    <property type="entry name" value="HIS_KIN"/>
    <property type="match status" value="1"/>
</dbReference>
<comment type="caution">
    <text evidence="5">The sequence shown here is derived from an EMBL/GenBank/DDBJ whole genome shotgun (WGS) entry which is preliminary data.</text>
</comment>
<proteinExistence type="predicted"/>
<dbReference type="EMBL" id="QSCO01000049">
    <property type="protein sequence ID" value="RGY02191.1"/>
    <property type="molecule type" value="Genomic_DNA"/>
</dbReference>
<evidence type="ECO:0000256" key="2">
    <source>
        <dbReference type="ARBA" id="ARBA00012438"/>
    </source>
</evidence>
<accession>A0A413I459</accession>
<keyword evidence="5" id="KW-0808">Transferase</keyword>
<evidence type="ECO:0000313" key="6">
    <source>
        <dbReference type="Proteomes" id="UP000284434"/>
    </source>
</evidence>
<organism evidence="5 6">
    <name type="scientific">Odoribacter splanchnicus</name>
    <dbReference type="NCBI Taxonomy" id="28118"/>
    <lineage>
        <taxon>Bacteria</taxon>
        <taxon>Pseudomonadati</taxon>
        <taxon>Bacteroidota</taxon>
        <taxon>Bacteroidia</taxon>
        <taxon>Bacteroidales</taxon>
        <taxon>Odoribacteraceae</taxon>
        <taxon>Odoribacter</taxon>
    </lineage>
</organism>
<evidence type="ECO:0000256" key="1">
    <source>
        <dbReference type="ARBA" id="ARBA00000085"/>
    </source>
</evidence>
<reference evidence="5 6" key="1">
    <citation type="submission" date="2018-08" db="EMBL/GenBank/DDBJ databases">
        <title>A genome reference for cultivated species of the human gut microbiota.</title>
        <authorList>
            <person name="Zou Y."/>
            <person name="Xue W."/>
            <person name="Luo G."/>
        </authorList>
    </citation>
    <scope>NUCLEOTIDE SEQUENCE [LARGE SCALE GENOMIC DNA]</scope>
    <source>
        <strain evidence="5 6">OF03-11</strain>
    </source>
</reference>
<keyword evidence="5" id="KW-0418">Kinase</keyword>
<dbReference type="EC" id="2.7.13.3" evidence="2"/>
<dbReference type="InterPro" id="IPR004358">
    <property type="entry name" value="Sig_transdc_His_kin-like_C"/>
</dbReference>
<dbReference type="CDD" id="cd00075">
    <property type="entry name" value="HATPase"/>
    <property type="match status" value="1"/>
</dbReference>
<dbReference type="SUPFAM" id="SSF47384">
    <property type="entry name" value="Homodimeric domain of signal transducing histidine kinase"/>
    <property type="match status" value="1"/>
</dbReference>
<dbReference type="RefSeq" id="WP_118104960.1">
    <property type="nucleotide sequence ID" value="NZ_JABWDG010000001.1"/>
</dbReference>
<dbReference type="SMART" id="SM00387">
    <property type="entry name" value="HATPase_c"/>
    <property type="match status" value="1"/>
</dbReference>
<keyword evidence="3" id="KW-0597">Phosphoprotein</keyword>
<dbReference type="AlphaFoldDB" id="A0A413I459"/>
<dbReference type="Gene3D" id="3.30.565.10">
    <property type="entry name" value="Histidine kinase-like ATPase, C-terminal domain"/>
    <property type="match status" value="1"/>
</dbReference>
<evidence type="ECO:0000256" key="3">
    <source>
        <dbReference type="ARBA" id="ARBA00022553"/>
    </source>
</evidence>
<name>A0A413I459_9BACT</name>
<gene>
    <name evidence="5" type="ORF">DXA53_19755</name>
</gene>
<protein>
    <recommendedName>
        <fullName evidence="2">histidine kinase</fullName>
        <ecNumber evidence="2">2.7.13.3</ecNumber>
    </recommendedName>
</protein>
<evidence type="ECO:0000313" key="5">
    <source>
        <dbReference type="EMBL" id="RGY02191.1"/>
    </source>
</evidence>
<feature type="domain" description="Histidine kinase" evidence="4">
    <location>
        <begin position="229"/>
        <end position="449"/>
    </location>
</feature>
<dbReference type="GO" id="GO:0000155">
    <property type="term" value="F:phosphorelay sensor kinase activity"/>
    <property type="evidence" value="ECO:0007669"/>
    <property type="project" value="InterPro"/>
</dbReference>